<dbReference type="AlphaFoldDB" id="A0A9N9CKV3"/>
<evidence type="ECO:0000256" key="1">
    <source>
        <dbReference type="SAM" id="MobiDB-lite"/>
    </source>
</evidence>
<organism evidence="2 3">
    <name type="scientific">Paraglomus occultum</name>
    <dbReference type="NCBI Taxonomy" id="144539"/>
    <lineage>
        <taxon>Eukaryota</taxon>
        <taxon>Fungi</taxon>
        <taxon>Fungi incertae sedis</taxon>
        <taxon>Mucoromycota</taxon>
        <taxon>Glomeromycotina</taxon>
        <taxon>Glomeromycetes</taxon>
        <taxon>Paraglomerales</taxon>
        <taxon>Paraglomeraceae</taxon>
        <taxon>Paraglomus</taxon>
    </lineage>
</organism>
<dbReference type="EMBL" id="CAJVPJ010001752">
    <property type="protein sequence ID" value="CAG8602570.1"/>
    <property type="molecule type" value="Genomic_DNA"/>
</dbReference>
<gene>
    <name evidence="2" type="ORF">POCULU_LOCUS7542</name>
</gene>
<proteinExistence type="predicted"/>
<evidence type="ECO:0000313" key="3">
    <source>
        <dbReference type="Proteomes" id="UP000789572"/>
    </source>
</evidence>
<dbReference type="OrthoDB" id="2436099at2759"/>
<dbReference type="Proteomes" id="UP000789572">
    <property type="component" value="Unassembled WGS sequence"/>
</dbReference>
<name>A0A9N9CKV3_9GLOM</name>
<feature type="region of interest" description="Disordered" evidence="1">
    <location>
        <begin position="1"/>
        <end position="21"/>
    </location>
</feature>
<keyword evidence="3" id="KW-1185">Reference proteome</keyword>
<feature type="non-terminal residue" evidence="2">
    <location>
        <position position="120"/>
    </location>
</feature>
<accession>A0A9N9CKV3</accession>
<comment type="caution">
    <text evidence="2">The sequence shown here is derived from an EMBL/GenBank/DDBJ whole genome shotgun (WGS) entry which is preliminary data.</text>
</comment>
<sequence>MTRTQEVREEQTNFLKKHENPRPSNFFIEFKYRRKSTGQHDYKQQLDKALQDDPNSEKLLDLRRKYNDDYKNDWARYEDWKKNKKVNETVKKRKRNAHATFHAQLDDDLVGGNFFDSRKR</sequence>
<reference evidence="2" key="1">
    <citation type="submission" date="2021-06" db="EMBL/GenBank/DDBJ databases">
        <authorList>
            <person name="Kallberg Y."/>
            <person name="Tangrot J."/>
            <person name="Rosling A."/>
        </authorList>
    </citation>
    <scope>NUCLEOTIDE SEQUENCE</scope>
    <source>
        <strain evidence="2">IA702</strain>
    </source>
</reference>
<evidence type="ECO:0000313" key="2">
    <source>
        <dbReference type="EMBL" id="CAG8602570.1"/>
    </source>
</evidence>
<protein>
    <submittedName>
        <fullName evidence="2">6826_t:CDS:1</fullName>
    </submittedName>
</protein>